<evidence type="ECO:0000313" key="5">
    <source>
        <dbReference type="Proteomes" id="UP001630127"/>
    </source>
</evidence>
<dbReference type="InterPro" id="IPR006868">
    <property type="entry name" value="DUF630"/>
</dbReference>
<feature type="compositionally biased region" description="Basic and acidic residues" evidence="1">
    <location>
        <begin position="132"/>
        <end position="148"/>
    </location>
</feature>
<comment type="caution">
    <text evidence="4">The sequence shown here is derived from an EMBL/GenBank/DDBJ whole genome shotgun (WGS) entry which is preliminary data.</text>
</comment>
<dbReference type="Proteomes" id="UP001630127">
    <property type="component" value="Unassembled WGS sequence"/>
</dbReference>
<feature type="region of interest" description="Disordered" evidence="1">
    <location>
        <begin position="107"/>
        <end position="214"/>
    </location>
</feature>
<dbReference type="Pfam" id="PF04782">
    <property type="entry name" value="DUF632"/>
    <property type="match status" value="1"/>
</dbReference>
<feature type="region of interest" description="Disordered" evidence="1">
    <location>
        <begin position="372"/>
        <end position="521"/>
    </location>
</feature>
<feature type="compositionally biased region" description="Polar residues" evidence="1">
    <location>
        <begin position="494"/>
        <end position="519"/>
    </location>
</feature>
<evidence type="ECO:0000313" key="4">
    <source>
        <dbReference type="EMBL" id="KAL3504200.1"/>
    </source>
</evidence>
<dbReference type="AlphaFoldDB" id="A0ABD2YAK5"/>
<keyword evidence="5" id="KW-1185">Reference proteome</keyword>
<accession>A0ABD2YAK5</accession>
<protein>
    <submittedName>
        <fullName evidence="4">Uncharacterized protein</fullName>
    </submittedName>
</protein>
<reference evidence="4 5" key="1">
    <citation type="submission" date="2024-11" db="EMBL/GenBank/DDBJ databases">
        <title>A near-complete genome assembly of Cinchona calisaya.</title>
        <authorList>
            <person name="Lian D.C."/>
            <person name="Zhao X.W."/>
            <person name="Wei L."/>
        </authorList>
    </citation>
    <scope>NUCLEOTIDE SEQUENCE [LARGE SCALE GENOMIC DNA]</scope>
    <source>
        <tissue evidence="4">Nenye</tissue>
    </source>
</reference>
<evidence type="ECO:0000256" key="1">
    <source>
        <dbReference type="SAM" id="MobiDB-lite"/>
    </source>
</evidence>
<proteinExistence type="predicted"/>
<organism evidence="4 5">
    <name type="scientific">Cinchona calisaya</name>
    <dbReference type="NCBI Taxonomy" id="153742"/>
    <lineage>
        <taxon>Eukaryota</taxon>
        <taxon>Viridiplantae</taxon>
        <taxon>Streptophyta</taxon>
        <taxon>Embryophyta</taxon>
        <taxon>Tracheophyta</taxon>
        <taxon>Spermatophyta</taxon>
        <taxon>Magnoliopsida</taxon>
        <taxon>eudicotyledons</taxon>
        <taxon>Gunneridae</taxon>
        <taxon>Pentapetalae</taxon>
        <taxon>asterids</taxon>
        <taxon>lamiids</taxon>
        <taxon>Gentianales</taxon>
        <taxon>Rubiaceae</taxon>
        <taxon>Cinchonoideae</taxon>
        <taxon>Cinchoneae</taxon>
        <taxon>Cinchona</taxon>
    </lineage>
</organism>
<feature type="compositionally biased region" description="Acidic residues" evidence="1">
    <location>
        <begin position="122"/>
        <end position="131"/>
    </location>
</feature>
<feature type="domain" description="DUF630" evidence="3">
    <location>
        <begin position="39"/>
        <end position="97"/>
    </location>
</feature>
<evidence type="ECO:0000259" key="3">
    <source>
        <dbReference type="Pfam" id="PF04783"/>
    </source>
</evidence>
<dbReference type="EMBL" id="JBJUIK010000014">
    <property type="protein sequence ID" value="KAL3504200.1"/>
    <property type="molecule type" value="Genomic_DNA"/>
</dbReference>
<gene>
    <name evidence="4" type="ORF">ACH5RR_034041</name>
</gene>
<dbReference type="PANTHER" id="PTHR21450">
    <property type="entry name" value="PROTEIN ALTERED PHOSPHATE STARVATION RESPONSE 1"/>
    <property type="match status" value="1"/>
</dbReference>
<dbReference type="InterPro" id="IPR006867">
    <property type="entry name" value="DUF632"/>
</dbReference>
<feature type="compositionally biased region" description="Pro residues" evidence="1">
    <location>
        <begin position="338"/>
        <end position="347"/>
    </location>
</feature>
<name>A0ABD2YAK5_9GENT</name>
<feature type="domain" description="DUF632" evidence="2">
    <location>
        <begin position="562"/>
        <end position="879"/>
    </location>
</feature>
<feature type="compositionally biased region" description="Basic and acidic residues" evidence="1">
    <location>
        <begin position="438"/>
        <end position="448"/>
    </location>
</feature>
<feature type="compositionally biased region" description="Basic and acidic residues" evidence="1">
    <location>
        <begin position="157"/>
        <end position="174"/>
    </location>
</feature>
<feature type="compositionally biased region" description="Low complexity" evidence="1">
    <location>
        <begin position="424"/>
        <end position="433"/>
    </location>
</feature>
<feature type="compositionally biased region" description="Basic and acidic residues" evidence="1">
    <location>
        <begin position="404"/>
        <end position="423"/>
    </location>
</feature>
<sequence length="1011" mass="113309">MTGDGGGAAITKSVCFFYSDKVFGFVFGFIYGFCSGIQMGCCSSKVDDLPLVIRCRERKELLKAAADQRYAFAAAHLSYFLSLKDVGEALRKFVDEELVVAASSSSTTTTTSSPVVTLHPIDDDDEEYDEEEKVKEEVKFSRNLDGNKVKKPKSKSKKSDHDKDGNESHLHLSSDSDSDSDSDDLSHIHLHNNGDENVEYNTGGGGGREGLHSYPDGYPGGYSVPYGYGMNQDQLPPGMYWGQYPAYNNYFGSNQPYQAWAPPTYENPNVNYRHTNVYFMKRSSPVMKTVIHETEPATNGFSSSFYSYPFENEGFYGFPMGQPQQRGREFEGRKPSGPADPPPPPSPKASTWDFLNPFDAFDSGYLQGYYSQDGRHGSSVSSPDSAEVRKREGIPDLEEETENEVYREVEKGKKVDQDVKRSYSGDGSSGSRGVPFHKSSEDIPERGRVPLWKSTLGGPKTVPLHRNYDGISGSVPMPSSEQHFSERSSKGVPSESNEATGSINLSDEMSSSETVLSSKSPEDVYVTKKEVSFEVDETSKVDVESSKLSSLTALSPHGSRDLREVVAEIKDEFTVASSYGKDVLVLLEVGKLPYQPSFFRVILSRILYLKSPSLPSSYQPSMGSIKLAAKTTKLAKSYFGDLWKDIEAKPGNLSSTLEQLYAWEKKLYKEVKVEEKLRVVYEKKCKQLRILDEKGAESNKIDAIRASIRNLLTKLNVCMKTIDAISSRIHKLRDEELQPQVANLIHGLIRMWKSMLGCHQKQFQAIMESKLRTLKANTSFQGDSSSRASHELEMELRAWSGRFNDWINIQKSYVESLNEWLLRCLLYEPEETPDGPVPFSPGRLGAPPIFVICNDWYQAMETISEIRVANAMNNFASILRELWEKQSEEQRQRVKAQDLSMDFKNRIKTLQMERGRTAHEKQTVPNKSGVSIVPSENGISPFDDLKVDLDLVRKRLAEERAKHKDAIKIVHDAASTSVQGGLVPIFKALESFSSEALKAHKQVRLRNDEEK</sequence>
<dbReference type="PANTHER" id="PTHR21450:SF2">
    <property type="entry name" value="FAMILY PROTEIN, PUTATIVE (DUF630 AND DUF632)-RELATED"/>
    <property type="match status" value="1"/>
</dbReference>
<feature type="region of interest" description="Disordered" evidence="1">
    <location>
        <begin position="317"/>
        <end position="353"/>
    </location>
</feature>
<evidence type="ECO:0000259" key="2">
    <source>
        <dbReference type="Pfam" id="PF04782"/>
    </source>
</evidence>
<dbReference type="Pfam" id="PF04783">
    <property type="entry name" value="DUF630"/>
    <property type="match status" value="1"/>
</dbReference>